<comment type="caution">
    <text evidence="2">The sequence shown here is derived from an EMBL/GenBank/DDBJ whole genome shotgun (WGS) entry which is preliminary data.</text>
</comment>
<gene>
    <name evidence="2" type="ORF">DDE83_005698</name>
</gene>
<proteinExistence type="predicted"/>
<dbReference type="Proteomes" id="UP000249619">
    <property type="component" value="Unassembled WGS sequence"/>
</dbReference>
<evidence type="ECO:0000313" key="2">
    <source>
        <dbReference type="EMBL" id="RAR09155.1"/>
    </source>
</evidence>
<keyword evidence="3" id="KW-1185">Reference proteome</keyword>
<evidence type="ECO:0000313" key="3">
    <source>
        <dbReference type="Proteomes" id="UP000249619"/>
    </source>
</evidence>
<name>A0A364N1B9_STELY</name>
<organism evidence="2 3">
    <name type="scientific">Stemphylium lycopersici</name>
    <name type="common">Tomato gray leaf spot disease fungus</name>
    <name type="synonym">Thyrospora lycopersici</name>
    <dbReference type="NCBI Taxonomy" id="183478"/>
    <lineage>
        <taxon>Eukaryota</taxon>
        <taxon>Fungi</taxon>
        <taxon>Dikarya</taxon>
        <taxon>Ascomycota</taxon>
        <taxon>Pezizomycotina</taxon>
        <taxon>Dothideomycetes</taxon>
        <taxon>Pleosporomycetidae</taxon>
        <taxon>Pleosporales</taxon>
        <taxon>Pleosporineae</taxon>
        <taxon>Pleosporaceae</taxon>
        <taxon>Stemphylium</taxon>
    </lineage>
</organism>
<reference evidence="3" key="1">
    <citation type="submission" date="2018-05" db="EMBL/GenBank/DDBJ databases">
        <title>Draft genome sequence of Stemphylium lycopersici strain CIDEFI 213.</title>
        <authorList>
            <person name="Medina R."/>
            <person name="Franco M.E.E."/>
            <person name="Lucentini C.G."/>
            <person name="Saparrat M.C.N."/>
            <person name="Balatti P.A."/>
        </authorList>
    </citation>
    <scope>NUCLEOTIDE SEQUENCE [LARGE SCALE GENOMIC DNA]</scope>
    <source>
        <strain evidence="3">CIDEFI 213</strain>
    </source>
</reference>
<feature type="region of interest" description="Disordered" evidence="1">
    <location>
        <begin position="398"/>
        <end position="417"/>
    </location>
</feature>
<dbReference type="EMBL" id="QGDH01000079">
    <property type="protein sequence ID" value="RAR09155.1"/>
    <property type="molecule type" value="Genomic_DNA"/>
</dbReference>
<sequence length="577" mass="62979">MEYPRPVSSTTFCFLDLPKDVRFIVYENLPRLITNVCHRNTPIDESASNLGDSGIPVDSIFADEPTMDLTLIQRSTSTAILRTCREIYAEAAPTIHRTIRRFILEATPKVASGLRDPSNAPVGTVMRAAACEYVHLRQRFGYAEDGSPTVIPPCAADIASGKSLYLAQRYCDYSSSGNGSQQYADPGSLIDYTAQTTLFLHHVAEARAKSAAWDYADVPLEGHEWKAEPVFLPGSAKAHSPWTFHRVQDHRRYHGSDSSTSTHANMADANTFTHSTIAWLTTSSLQLLYRHIQRHHRAEDTTPNPAIEFVHAYNPFAGPWTRLGNARSTQARSVLTCVAALTRSGRTALCADEGVDIRFRGWVCAPVKTEAEAVAEAVAVVKDTAAVVVAEAQAAAKAEASGSGSRSRSNTSATTARQIRRSVVPTLEPYSGNKLTFILLSFAPNPKRLGTPNARPIIISTPLLITTNHINTPLPRSRTSQQRITREFRAISLPEPPPPPLPTPVTRAPMARFVLDPATAAMSNDVDEGLRDADNGKAQRGHARAHYADVYLVDGPEDDVQLVPSDIFGAVEAYEGF</sequence>
<protein>
    <submittedName>
        <fullName evidence="2">Asparagine synthetase</fullName>
    </submittedName>
</protein>
<accession>A0A364N1B9</accession>
<dbReference type="AlphaFoldDB" id="A0A364N1B9"/>
<evidence type="ECO:0000256" key="1">
    <source>
        <dbReference type="SAM" id="MobiDB-lite"/>
    </source>
</evidence>